<dbReference type="EMBL" id="JACHYB010000002">
    <property type="protein sequence ID" value="MBB3187945.1"/>
    <property type="molecule type" value="Genomic_DNA"/>
</dbReference>
<dbReference type="PROSITE" id="PS50045">
    <property type="entry name" value="SIGMA54_INTERACT_4"/>
    <property type="match status" value="1"/>
</dbReference>
<dbReference type="PANTHER" id="PTHR32071:SF81">
    <property type="entry name" value="PROPIONATE CATABOLISM OPERON REGULATORY PROTEIN"/>
    <property type="match status" value="1"/>
</dbReference>
<dbReference type="RefSeq" id="WP_183413750.1">
    <property type="nucleotide sequence ID" value="NZ_JACHYB010000002.1"/>
</dbReference>
<dbReference type="Gene3D" id="1.10.8.60">
    <property type="match status" value="1"/>
</dbReference>
<dbReference type="PRINTS" id="PR01590">
    <property type="entry name" value="HTHFIS"/>
</dbReference>
<keyword evidence="4" id="KW-0804">Transcription</keyword>
<dbReference type="InterPro" id="IPR003593">
    <property type="entry name" value="AAA+_ATPase"/>
</dbReference>
<dbReference type="GO" id="GO:0043565">
    <property type="term" value="F:sequence-specific DNA binding"/>
    <property type="evidence" value="ECO:0007669"/>
    <property type="project" value="InterPro"/>
</dbReference>
<dbReference type="InterPro" id="IPR058031">
    <property type="entry name" value="AAA_lid_NorR"/>
</dbReference>
<dbReference type="Gene3D" id="3.40.50.300">
    <property type="entry name" value="P-loop containing nucleotide triphosphate hydrolases"/>
    <property type="match status" value="1"/>
</dbReference>
<dbReference type="AlphaFoldDB" id="A0A7W5DRW4"/>
<evidence type="ECO:0000313" key="9">
    <source>
        <dbReference type="Proteomes" id="UP000544222"/>
    </source>
</evidence>
<evidence type="ECO:0000313" key="8">
    <source>
        <dbReference type="EMBL" id="MBB3187945.1"/>
    </source>
</evidence>
<dbReference type="InterPro" id="IPR011006">
    <property type="entry name" value="CheY-like_superfamily"/>
</dbReference>
<keyword evidence="1" id="KW-0547">Nucleotide-binding</keyword>
<protein>
    <submittedName>
        <fullName evidence="8">Two-component system response regulator HydG</fullName>
    </submittedName>
</protein>
<dbReference type="CDD" id="cd00009">
    <property type="entry name" value="AAA"/>
    <property type="match status" value="1"/>
</dbReference>
<dbReference type="SUPFAM" id="SSF46689">
    <property type="entry name" value="Homeodomain-like"/>
    <property type="match status" value="1"/>
</dbReference>
<keyword evidence="2" id="KW-0067">ATP-binding</keyword>
<dbReference type="SUPFAM" id="SSF52172">
    <property type="entry name" value="CheY-like"/>
    <property type="match status" value="1"/>
</dbReference>
<dbReference type="GO" id="GO:0000160">
    <property type="term" value="P:phosphorelay signal transduction system"/>
    <property type="evidence" value="ECO:0007669"/>
    <property type="project" value="InterPro"/>
</dbReference>
<keyword evidence="5" id="KW-0597">Phosphoprotein</keyword>
<accession>A0A7W5DRW4</accession>
<dbReference type="Pfam" id="PF25601">
    <property type="entry name" value="AAA_lid_14"/>
    <property type="match status" value="1"/>
</dbReference>
<keyword evidence="3" id="KW-0805">Transcription regulation</keyword>
<evidence type="ECO:0000256" key="1">
    <source>
        <dbReference type="ARBA" id="ARBA00022741"/>
    </source>
</evidence>
<dbReference type="InterPro" id="IPR009057">
    <property type="entry name" value="Homeodomain-like_sf"/>
</dbReference>
<organism evidence="8 9">
    <name type="scientific">Microbacter margulisiae</name>
    <dbReference type="NCBI Taxonomy" id="1350067"/>
    <lineage>
        <taxon>Bacteria</taxon>
        <taxon>Pseudomonadati</taxon>
        <taxon>Bacteroidota</taxon>
        <taxon>Bacteroidia</taxon>
        <taxon>Bacteroidales</taxon>
        <taxon>Porphyromonadaceae</taxon>
        <taxon>Microbacter</taxon>
    </lineage>
</organism>
<comment type="caution">
    <text evidence="8">The sequence shown here is derived from an EMBL/GenBank/DDBJ whole genome shotgun (WGS) entry which is preliminary data.</text>
</comment>
<dbReference type="SMART" id="SM00448">
    <property type="entry name" value="REC"/>
    <property type="match status" value="1"/>
</dbReference>
<dbReference type="InterPro" id="IPR001789">
    <property type="entry name" value="Sig_transdc_resp-reg_receiver"/>
</dbReference>
<evidence type="ECO:0000259" key="6">
    <source>
        <dbReference type="PROSITE" id="PS50045"/>
    </source>
</evidence>
<dbReference type="Proteomes" id="UP000544222">
    <property type="component" value="Unassembled WGS sequence"/>
</dbReference>
<dbReference type="InterPro" id="IPR027417">
    <property type="entry name" value="P-loop_NTPase"/>
</dbReference>
<evidence type="ECO:0000256" key="2">
    <source>
        <dbReference type="ARBA" id="ARBA00022840"/>
    </source>
</evidence>
<feature type="modified residue" description="4-aspartylphosphate" evidence="5">
    <location>
        <position position="53"/>
    </location>
</feature>
<feature type="domain" description="Response regulatory" evidence="7">
    <location>
        <begin position="4"/>
        <end position="118"/>
    </location>
</feature>
<dbReference type="SMART" id="SM00382">
    <property type="entry name" value="AAA"/>
    <property type="match status" value="1"/>
</dbReference>
<feature type="domain" description="Sigma-54 factor interaction" evidence="6">
    <location>
        <begin position="136"/>
        <end position="365"/>
    </location>
</feature>
<dbReference type="Gene3D" id="3.40.50.2300">
    <property type="match status" value="1"/>
</dbReference>
<dbReference type="PROSITE" id="PS50110">
    <property type="entry name" value="RESPONSE_REGULATORY"/>
    <property type="match status" value="1"/>
</dbReference>
<dbReference type="Pfam" id="PF02954">
    <property type="entry name" value="HTH_8"/>
    <property type="match status" value="1"/>
</dbReference>
<sequence length="437" mass="49021">MKQTILIIEDDTTFGTMLQRWCLRIGFEAELCSDISSAEVTLSHKKVHLVLSDLRLPDGDGIMLLHWMRDRKMNIPVIVMTSYAEIQSAVAAIKLGAEDFLEKPMNPSILKDKIEQALSVKPASTKISGPIVNNMILGKSPEAQQMYDHILKVAPTRMSVLIVGESGTGKEYAARMIHENSPRRNKPFIAVDCGSLSRELAPSELFGHLKGSFTSAIEDKSGVFVQADQGTVFLDEVGNLSYDVQVQLLRTLQEQKVRPVGSVKDIKVDVRILAATNEDLGTAIAEGRFREDLYHRLNEFSLFIPPIRDRKGDIPIFANEFLRQANEELEKSVKGFLPDAMALLERHHWSGNLRELRNTVRRLVLFASNDMIAPSDIPAFAPSSSVSENLALQPDNEREQIENALRKARGNKTLAATLLKIDRKTLYNKMHLYDIKF</sequence>
<name>A0A7W5DRW4_9PORP</name>
<dbReference type="SUPFAM" id="SSF52540">
    <property type="entry name" value="P-loop containing nucleoside triphosphate hydrolases"/>
    <property type="match status" value="1"/>
</dbReference>
<dbReference type="GO" id="GO:0005524">
    <property type="term" value="F:ATP binding"/>
    <property type="evidence" value="ECO:0007669"/>
    <property type="project" value="UniProtKB-KW"/>
</dbReference>
<evidence type="ECO:0000259" key="7">
    <source>
        <dbReference type="PROSITE" id="PS50110"/>
    </source>
</evidence>
<evidence type="ECO:0000256" key="3">
    <source>
        <dbReference type="ARBA" id="ARBA00023015"/>
    </source>
</evidence>
<evidence type="ECO:0000256" key="4">
    <source>
        <dbReference type="ARBA" id="ARBA00023163"/>
    </source>
</evidence>
<dbReference type="Pfam" id="PF00158">
    <property type="entry name" value="Sigma54_activat"/>
    <property type="match status" value="1"/>
</dbReference>
<dbReference type="CDD" id="cd00156">
    <property type="entry name" value="REC"/>
    <property type="match status" value="1"/>
</dbReference>
<proteinExistence type="predicted"/>
<dbReference type="Gene3D" id="1.10.10.60">
    <property type="entry name" value="Homeodomain-like"/>
    <property type="match status" value="1"/>
</dbReference>
<keyword evidence="9" id="KW-1185">Reference proteome</keyword>
<reference evidence="8 9" key="1">
    <citation type="submission" date="2020-08" db="EMBL/GenBank/DDBJ databases">
        <title>Genomic Encyclopedia of Type Strains, Phase IV (KMG-IV): sequencing the most valuable type-strain genomes for metagenomic binning, comparative biology and taxonomic classification.</title>
        <authorList>
            <person name="Goeker M."/>
        </authorList>
    </citation>
    <scope>NUCLEOTIDE SEQUENCE [LARGE SCALE GENOMIC DNA]</scope>
    <source>
        <strain evidence="8 9">DSM 27471</strain>
    </source>
</reference>
<dbReference type="GO" id="GO:0006355">
    <property type="term" value="P:regulation of DNA-templated transcription"/>
    <property type="evidence" value="ECO:0007669"/>
    <property type="project" value="InterPro"/>
</dbReference>
<gene>
    <name evidence="8" type="ORF">FHX64_002143</name>
</gene>
<dbReference type="Pfam" id="PF00072">
    <property type="entry name" value="Response_reg"/>
    <property type="match status" value="1"/>
</dbReference>
<dbReference type="PANTHER" id="PTHR32071">
    <property type="entry name" value="TRANSCRIPTIONAL REGULATORY PROTEIN"/>
    <property type="match status" value="1"/>
</dbReference>
<dbReference type="InterPro" id="IPR002078">
    <property type="entry name" value="Sigma_54_int"/>
</dbReference>
<dbReference type="InterPro" id="IPR002197">
    <property type="entry name" value="HTH_Fis"/>
</dbReference>
<dbReference type="FunFam" id="3.40.50.300:FF:000006">
    <property type="entry name" value="DNA-binding transcriptional regulator NtrC"/>
    <property type="match status" value="1"/>
</dbReference>
<evidence type="ECO:0000256" key="5">
    <source>
        <dbReference type="PROSITE-ProRule" id="PRU00169"/>
    </source>
</evidence>